<dbReference type="PROSITE" id="PS50857">
    <property type="entry name" value="COX2_CUA"/>
    <property type="match status" value="1"/>
</dbReference>
<comment type="catalytic activity">
    <reaction evidence="15">
        <text>4 Fe(II)-[cytochrome c] + O2 + 8 H(+)(in) = 4 Fe(III)-[cytochrome c] + 2 H2O + 4 H(+)(out)</text>
        <dbReference type="Rhea" id="RHEA:11436"/>
        <dbReference type="Rhea" id="RHEA-COMP:10350"/>
        <dbReference type="Rhea" id="RHEA-COMP:14399"/>
        <dbReference type="ChEBI" id="CHEBI:15377"/>
        <dbReference type="ChEBI" id="CHEBI:15378"/>
        <dbReference type="ChEBI" id="CHEBI:15379"/>
        <dbReference type="ChEBI" id="CHEBI:29033"/>
        <dbReference type="ChEBI" id="CHEBI:29034"/>
        <dbReference type="EC" id="7.1.1.9"/>
    </reaction>
</comment>
<dbReference type="eggNOG" id="COG2010">
    <property type="taxonomic scope" value="Bacteria"/>
</dbReference>
<dbReference type="HOGENOM" id="CLU_036876_1_0_4"/>
<keyword evidence="12 16" id="KW-0408">Iron</keyword>
<dbReference type="Gene3D" id="2.60.40.420">
    <property type="entry name" value="Cupredoxins - blue copper proteins"/>
    <property type="match status" value="1"/>
</dbReference>
<evidence type="ECO:0000256" key="12">
    <source>
        <dbReference type="ARBA" id="ARBA00023004"/>
    </source>
</evidence>
<keyword evidence="9" id="KW-1278">Translocase</keyword>
<evidence type="ECO:0000259" key="19">
    <source>
        <dbReference type="PROSITE" id="PS51007"/>
    </source>
</evidence>
<dbReference type="InterPro" id="IPR036909">
    <property type="entry name" value="Cyt_c-like_dom_sf"/>
</dbReference>
<dbReference type="KEGG" id="cfu:CFU_1666"/>
<dbReference type="STRING" id="1005048.CFU_1666"/>
<accession>G0A8M5</accession>
<evidence type="ECO:0000256" key="14">
    <source>
        <dbReference type="ARBA" id="ARBA00023136"/>
    </source>
</evidence>
<evidence type="ECO:0000256" key="7">
    <source>
        <dbReference type="ARBA" id="ARBA00022692"/>
    </source>
</evidence>
<dbReference type="Gene3D" id="1.10.287.90">
    <property type="match status" value="1"/>
</dbReference>
<reference evidence="20 21" key="4">
    <citation type="journal article" date="2010" name="Environ. Microbiol.">
        <title>The bacterial genus Collimonas: mycophagy, weathering and other adaptive solutions to life in oligotrophic soil environments.</title>
        <authorList>
            <person name="Leveau J.H."/>
            <person name="Uroz S."/>
            <person name="de Boer W."/>
        </authorList>
    </citation>
    <scope>NUCLEOTIDE SEQUENCE [LARGE SCALE GENOMIC DNA]</scope>
    <source>
        <strain evidence="20 21">Ter331</strain>
    </source>
</reference>
<dbReference type="Pfam" id="PF00116">
    <property type="entry name" value="COX2"/>
    <property type="match status" value="1"/>
</dbReference>
<evidence type="ECO:0000256" key="3">
    <source>
        <dbReference type="ARBA" id="ARBA00007866"/>
    </source>
</evidence>
<dbReference type="InterPro" id="IPR008972">
    <property type="entry name" value="Cupredoxin"/>
</dbReference>
<keyword evidence="11 17" id="KW-1133">Transmembrane helix</keyword>
<dbReference type="GO" id="GO:0016020">
    <property type="term" value="C:membrane"/>
    <property type="evidence" value="ECO:0007669"/>
    <property type="project" value="UniProtKB-SubCell"/>
</dbReference>
<evidence type="ECO:0000256" key="11">
    <source>
        <dbReference type="ARBA" id="ARBA00022989"/>
    </source>
</evidence>
<keyword evidence="14 17" id="KW-0472">Membrane</keyword>
<reference evidence="20 21" key="5">
    <citation type="journal article" date="2011" name="ISME J.">
        <title>Dual transcriptional profiling of a bacterial/fungal confrontation: Collimonas fungivorans versus Aspergillus niger.</title>
        <authorList>
            <person name="Mela F."/>
            <person name="Fritsche K."/>
            <person name="de Boer W."/>
            <person name="van Veen J.A."/>
            <person name="de Graaff L.H."/>
            <person name="van den Berg M."/>
            <person name="Leveau J.H."/>
        </authorList>
    </citation>
    <scope>NUCLEOTIDE SEQUENCE [LARGE SCALE GENOMIC DNA]</scope>
    <source>
        <strain evidence="20 21">Ter331</strain>
    </source>
</reference>
<evidence type="ECO:0000256" key="15">
    <source>
        <dbReference type="ARBA" id="ARBA00047816"/>
    </source>
</evidence>
<evidence type="ECO:0000259" key="18">
    <source>
        <dbReference type="PROSITE" id="PS50857"/>
    </source>
</evidence>
<dbReference type="EMBL" id="CP002745">
    <property type="protein sequence ID" value="AEK61498.1"/>
    <property type="molecule type" value="Genomic_DNA"/>
</dbReference>
<evidence type="ECO:0000256" key="2">
    <source>
        <dbReference type="ARBA" id="ARBA00004418"/>
    </source>
</evidence>
<dbReference type="Proteomes" id="UP000008392">
    <property type="component" value="Chromosome"/>
</dbReference>
<dbReference type="InterPro" id="IPR001505">
    <property type="entry name" value="Copper_CuA"/>
</dbReference>
<proteinExistence type="inferred from homology"/>
<evidence type="ECO:0000256" key="10">
    <source>
        <dbReference type="ARBA" id="ARBA00022982"/>
    </source>
</evidence>
<dbReference type="Pfam" id="PF00034">
    <property type="entry name" value="Cytochrom_C"/>
    <property type="match status" value="1"/>
</dbReference>
<keyword evidence="7 17" id="KW-0812">Transmembrane</keyword>
<evidence type="ECO:0000313" key="20">
    <source>
        <dbReference type="EMBL" id="AEK61498.1"/>
    </source>
</evidence>
<reference evidence="21" key="6">
    <citation type="submission" date="2011-05" db="EMBL/GenBank/DDBJ databases">
        <title>Complete sequence of Collimonas fungivorans Ter331.</title>
        <authorList>
            <person name="Leveau J.H."/>
        </authorList>
    </citation>
    <scope>NUCLEOTIDE SEQUENCE [LARGE SCALE GENOMIC DNA]</scope>
    <source>
        <strain evidence="21">Ter331</strain>
    </source>
</reference>
<feature type="transmembrane region" description="Helical" evidence="17">
    <location>
        <begin position="12"/>
        <end position="35"/>
    </location>
</feature>
<dbReference type="SUPFAM" id="SSF49503">
    <property type="entry name" value="Cupredoxins"/>
    <property type="match status" value="1"/>
</dbReference>
<dbReference type="GO" id="GO:0042773">
    <property type="term" value="P:ATP synthesis coupled electron transport"/>
    <property type="evidence" value="ECO:0007669"/>
    <property type="project" value="TreeGrafter"/>
</dbReference>
<evidence type="ECO:0000256" key="4">
    <source>
        <dbReference type="ARBA" id="ARBA00012949"/>
    </source>
</evidence>
<dbReference type="PANTHER" id="PTHR22888:SF9">
    <property type="entry name" value="CYTOCHROME C OXIDASE SUBUNIT 2"/>
    <property type="match status" value="1"/>
</dbReference>
<keyword evidence="8 16" id="KW-0479">Metal-binding</keyword>
<feature type="domain" description="Cytochrome c" evidence="19">
    <location>
        <begin position="304"/>
        <end position="397"/>
    </location>
</feature>
<dbReference type="PROSITE" id="PS00078">
    <property type="entry name" value="COX2"/>
    <property type="match status" value="1"/>
</dbReference>
<keyword evidence="13" id="KW-0186">Copper</keyword>
<dbReference type="InterPro" id="IPR002429">
    <property type="entry name" value="CcO_II-like_C"/>
</dbReference>
<evidence type="ECO:0000256" key="6">
    <source>
        <dbReference type="ARBA" id="ARBA00022617"/>
    </source>
</evidence>
<evidence type="ECO:0000256" key="9">
    <source>
        <dbReference type="ARBA" id="ARBA00022967"/>
    </source>
</evidence>
<dbReference type="GO" id="GO:0016491">
    <property type="term" value="F:oxidoreductase activity"/>
    <property type="evidence" value="ECO:0007669"/>
    <property type="project" value="UniProtKB-KW"/>
</dbReference>
<dbReference type="GO" id="GO:0020037">
    <property type="term" value="F:heme binding"/>
    <property type="evidence" value="ECO:0007669"/>
    <property type="project" value="InterPro"/>
</dbReference>
<evidence type="ECO:0000256" key="1">
    <source>
        <dbReference type="ARBA" id="ARBA00004141"/>
    </source>
</evidence>
<dbReference type="EC" id="7.1.1.9" evidence="4"/>
<dbReference type="CDD" id="cd13919">
    <property type="entry name" value="CuRO_HCO_II_like_5"/>
    <property type="match status" value="1"/>
</dbReference>
<keyword evidence="5" id="KW-0813">Transport</keyword>
<name>G0A8M5_COLFT</name>
<sequence length="416" mass="45490">MRLNHCCECFAVERIAMAMAVALVLMVAASLLFHFLSPWWATPLASNWRQMDDTLTITLVITAIFFVVINLFIVYTLLRFRHREGWRAAYQPDNKKLERWLIVATSIAIMGLLAPGLFVYAAYVTVPANALDVEVVGQQWQWKFRYPGPGGKLGRSSIDLVSAANPFGLDPRDPAGQDNILVNNNELHLQINQPVRMLLRSQDVLHDFYAPPFRARMNMVPGMVTSFWFTPNKLGRYEVLCAQLCGVGHSGMRGYVVVEDAASFQKWLKAQPTFAQTMAPPAPAPAPQVGAATGGAAAAVTGDALVAQGKALAESKACVACHTVDGSPRVGPTWKGLFGKTETMENGSTAKVDETYLKDFIRNPQARVVKGFAPMMPKIDMSDAELEALVAYIKSYGATAPSQQAQQSAPSRAPSR</sequence>
<evidence type="ECO:0000256" key="5">
    <source>
        <dbReference type="ARBA" id="ARBA00022448"/>
    </source>
</evidence>
<reference evidence="20 21" key="2">
    <citation type="journal article" date="2006" name="J. Microbiol. Methods">
        <title>Genomic flank-sequencing of plasposon insertion sites for rapid identification of functional genes.</title>
        <authorList>
            <person name="Leveau J.H."/>
            <person name="Gerards S."/>
            <person name="Fritsche K."/>
            <person name="Zondag G."/>
            <person name="van Veen J.A."/>
        </authorList>
    </citation>
    <scope>NUCLEOTIDE SEQUENCE [LARGE SCALE GENOMIC DNA]</scope>
    <source>
        <strain evidence="20 21">Ter331</strain>
    </source>
</reference>
<dbReference type="GO" id="GO:0042597">
    <property type="term" value="C:periplasmic space"/>
    <property type="evidence" value="ECO:0007669"/>
    <property type="project" value="UniProtKB-SubCell"/>
</dbReference>
<feature type="domain" description="Cytochrome oxidase subunit II copper A binding" evidence="18">
    <location>
        <begin position="128"/>
        <end position="270"/>
    </location>
</feature>
<evidence type="ECO:0000256" key="8">
    <source>
        <dbReference type="ARBA" id="ARBA00022723"/>
    </source>
</evidence>
<gene>
    <name evidence="20" type="primary">coxM</name>
    <name evidence="20" type="ordered locus">CFU_1666</name>
</gene>
<evidence type="ECO:0000313" key="21">
    <source>
        <dbReference type="Proteomes" id="UP000008392"/>
    </source>
</evidence>
<keyword evidence="6 16" id="KW-0349">Heme</keyword>
<reference evidence="20 21" key="1">
    <citation type="journal article" date="2004" name="Environ. Microbiol.">
        <title>Phylogeny-function analysis of (meta)genomic libraries: screening for expression of ribosomal RNA genes by large-insert library fluorescent in situ hybridization (LIL-FISH).</title>
        <authorList>
            <person name="Leveau J.H."/>
            <person name="Gerards S."/>
            <person name="de Boer W."/>
            <person name="van Veen J.A."/>
        </authorList>
    </citation>
    <scope>NUCLEOTIDE SEQUENCE [LARGE SCALE GENOMIC DNA]</scope>
    <source>
        <strain evidence="20 21">Ter331</strain>
    </source>
</reference>
<keyword evidence="10" id="KW-0249">Electron transport</keyword>
<comment type="subcellular location">
    <subcellularLocation>
        <location evidence="1">Membrane</location>
        <topology evidence="1">Multi-pass membrane protein</topology>
    </subcellularLocation>
    <subcellularLocation>
        <location evidence="2">Periplasm</location>
    </subcellularLocation>
</comment>
<dbReference type="InterPro" id="IPR009056">
    <property type="entry name" value="Cyt_c-like_dom"/>
</dbReference>
<reference evidence="20 21" key="3">
    <citation type="journal article" date="2008" name="FEMS Microbiol. Ecol.">
        <title>Identification and characterization of genes underlying chitinolysis in Collimonas fungivorans Ter331.</title>
        <authorList>
            <person name="Fritsche K."/>
            <person name="de Boer W."/>
            <person name="Gerards S."/>
            <person name="van den Berg M."/>
            <person name="van Veen J.A."/>
            <person name="Leveau J.H."/>
        </authorList>
    </citation>
    <scope>NUCLEOTIDE SEQUENCE [LARGE SCALE GENOMIC DNA]</scope>
    <source>
        <strain evidence="20 21">Ter331</strain>
    </source>
</reference>
<dbReference type="GO" id="GO:0005507">
    <property type="term" value="F:copper ion binding"/>
    <property type="evidence" value="ECO:0007669"/>
    <property type="project" value="InterPro"/>
</dbReference>
<evidence type="ECO:0000256" key="17">
    <source>
        <dbReference type="SAM" id="Phobius"/>
    </source>
</evidence>
<dbReference type="eggNOG" id="COG1622">
    <property type="taxonomic scope" value="Bacteria"/>
</dbReference>
<feature type="transmembrane region" description="Helical" evidence="17">
    <location>
        <begin position="99"/>
        <end position="123"/>
    </location>
</feature>
<dbReference type="PANTHER" id="PTHR22888">
    <property type="entry name" value="CYTOCHROME C OXIDASE, SUBUNIT II"/>
    <property type="match status" value="1"/>
</dbReference>
<comment type="similarity">
    <text evidence="3">Belongs to the cytochrome c oxidase subunit 2 family.</text>
</comment>
<keyword evidence="20" id="KW-0560">Oxidoreductase</keyword>
<evidence type="ECO:0000256" key="13">
    <source>
        <dbReference type="ARBA" id="ARBA00023008"/>
    </source>
</evidence>
<protein>
    <recommendedName>
        <fullName evidence="4">cytochrome-c oxidase</fullName>
        <ecNumber evidence="4">7.1.1.9</ecNumber>
    </recommendedName>
</protein>
<dbReference type="PROSITE" id="PS51007">
    <property type="entry name" value="CYTC"/>
    <property type="match status" value="1"/>
</dbReference>
<evidence type="ECO:0000256" key="16">
    <source>
        <dbReference type="PROSITE-ProRule" id="PRU00433"/>
    </source>
</evidence>
<dbReference type="InterPro" id="IPR036257">
    <property type="entry name" value="Cyt_c_oxidase_su2_TM_sf"/>
</dbReference>
<dbReference type="AlphaFoldDB" id="G0A8M5"/>
<dbReference type="GO" id="GO:0004129">
    <property type="term" value="F:cytochrome-c oxidase activity"/>
    <property type="evidence" value="ECO:0007669"/>
    <property type="project" value="UniProtKB-EC"/>
</dbReference>
<dbReference type="SUPFAM" id="SSF46626">
    <property type="entry name" value="Cytochrome c"/>
    <property type="match status" value="1"/>
</dbReference>
<dbReference type="Gene3D" id="1.10.760.10">
    <property type="entry name" value="Cytochrome c-like domain"/>
    <property type="match status" value="1"/>
</dbReference>
<dbReference type="PRINTS" id="PR01166">
    <property type="entry name" value="CYCOXIDASEII"/>
</dbReference>
<dbReference type="InterPro" id="IPR045187">
    <property type="entry name" value="CcO_II"/>
</dbReference>
<organism evidence="20 21">
    <name type="scientific">Collimonas fungivorans (strain Ter331)</name>
    <dbReference type="NCBI Taxonomy" id="1005048"/>
    <lineage>
        <taxon>Bacteria</taxon>
        <taxon>Pseudomonadati</taxon>
        <taxon>Pseudomonadota</taxon>
        <taxon>Betaproteobacteria</taxon>
        <taxon>Burkholderiales</taxon>
        <taxon>Oxalobacteraceae</taxon>
        <taxon>Collimonas</taxon>
    </lineage>
</organism>
<feature type="transmembrane region" description="Helical" evidence="17">
    <location>
        <begin position="55"/>
        <end position="78"/>
    </location>
</feature>
<keyword evidence="21" id="KW-1185">Reference proteome</keyword>